<proteinExistence type="inferred from homology"/>
<dbReference type="GO" id="GO:0008460">
    <property type="term" value="F:dTDP-glucose 4,6-dehydratase activity"/>
    <property type="evidence" value="ECO:0007669"/>
    <property type="project" value="UniProtKB-EC"/>
</dbReference>
<evidence type="ECO:0000256" key="3">
    <source>
        <dbReference type="ARBA" id="ARBA00008178"/>
    </source>
</evidence>
<keyword evidence="6" id="KW-0520">NAD</keyword>
<evidence type="ECO:0000256" key="8">
    <source>
        <dbReference type="RuleBase" id="RU004473"/>
    </source>
</evidence>
<dbReference type="InterPro" id="IPR005888">
    <property type="entry name" value="dTDP_Gluc_deHydtase"/>
</dbReference>
<evidence type="ECO:0000256" key="2">
    <source>
        <dbReference type="ARBA" id="ARBA00001911"/>
    </source>
</evidence>
<evidence type="ECO:0000256" key="1">
    <source>
        <dbReference type="ARBA" id="ARBA00001539"/>
    </source>
</evidence>
<reference evidence="10 11" key="1">
    <citation type="submission" date="2020-01" db="EMBL/GenBank/DDBJ databases">
        <title>Anaeroalcalibacter tamaniensis gen. nov., sp. nov., moderately halophilic strictly anaerobic fermenter bacterium from mud volcano of Taman peninsula.</title>
        <authorList>
            <person name="Frolova A."/>
            <person name="Merkel A.Y."/>
            <person name="Slobodkin A.I."/>
        </authorList>
    </citation>
    <scope>NUCLEOTIDE SEQUENCE [LARGE SCALE GENOMIC DNA]</scope>
    <source>
        <strain evidence="10 11">F-3ap</strain>
    </source>
</reference>
<dbReference type="CDD" id="cd05246">
    <property type="entry name" value="dTDP_GD_SDR_e"/>
    <property type="match status" value="1"/>
</dbReference>
<dbReference type="Gene3D" id="3.40.50.720">
    <property type="entry name" value="NAD(P)-binding Rossmann-like Domain"/>
    <property type="match status" value="1"/>
</dbReference>
<dbReference type="AlphaFoldDB" id="A0A7X5HUK4"/>
<dbReference type="SUPFAM" id="SSF51735">
    <property type="entry name" value="NAD(P)-binding Rossmann-fold domains"/>
    <property type="match status" value="1"/>
</dbReference>
<evidence type="ECO:0000313" key="11">
    <source>
        <dbReference type="Proteomes" id="UP000461585"/>
    </source>
</evidence>
<evidence type="ECO:0000259" key="9">
    <source>
        <dbReference type="Pfam" id="PF16363"/>
    </source>
</evidence>
<sequence length="322" mass="35669">MKCILVTGGAGFIGSHFVEWMLARDSKVRVVNLDALTYAGSLGNLQGVLGHPRHIFLKGDIRDKGMVEEVFNLHQVDQVVNLAAQSHVDRSIQDPSEFVSTNVLGTQVLLDAALKAWRLPGSGPGDRSFREGVRFLQVSTDEVYGAIREGRFTEESPLAPNSPYAASKAGADLLVRAYSQTYGLPVNVTRCSNNYGPRQHPEKLIPRMAELALAGRPLPVYGDGLQVRDWLHVRDHCAALSLVLERGNPGEVYNIGGDNEQTNLEIVGRILRIQGRPRDLVVHVEDRLGHDRRYAVDHGKITRELGWRPTVEFTQGLEETVR</sequence>
<evidence type="ECO:0000256" key="6">
    <source>
        <dbReference type="ARBA" id="ARBA00023027"/>
    </source>
</evidence>
<dbReference type="Gene3D" id="3.90.25.10">
    <property type="entry name" value="UDP-galactose 4-epimerase, domain 1"/>
    <property type="match status" value="1"/>
</dbReference>
<dbReference type="NCBIfam" id="TIGR01181">
    <property type="entry name" value="dTDP_gluc_dehyt"/>
    <property type="match status" value="1"/>
</dbReference>
<evidence type="ECO:0000313" key="10">
    <source>
        <dbReference type="EMBL" id="NDL66965.1"/>
    </source>
</evidence>
<dbReference type="EC" id="4.2.1.46" evidence="4 8"/>
<name>A0A7X5HUK4_9FIRM</name>
<dbReference type="Proteomes" id="UP000461585">
    <property type="component" value="Unassembled WGS sequence"/>
</dbReference>
<dbReference type="EMBL" id="JAAEEH010000008">
    <property type="protein sequence ID" value="NDL66965.1"/>
    <property type="molecule type" value="Genomic_DNA"/>
</dbReference>
<comment type="cofactor">
    <cofactor evidence="2 8">
        <name>NAD(+)</name>
        <dbReference type="ChEBI" id="CHEBI:57540"/>
    </cofactor>
</comment>
<organism evidence="10 11">
    <name type="scientific">Anaerotalea alkaliphila</name>
    <dbReference type="NCBI Taxonomy" id="2662126"/>
    <lineage>
        <taxon>Bacteria</taxon>
        <taxon>Bacillati</taxon>
        <taxon>Bacillota</taxon>
        <taxon>Clostridia</taxon>
        <taxon>Eubacteriales</taxon>
        <taxon>Anaerotalea</taxon>
    </lineage>
</organism>
<gene>
    <name evidence="10" type="primary">rfbB</name>
    <name evidence="10" type="ORF">GXN74_04280</name>
</gene>
<dbReference type="GO" id="GO:0009225">
    <property type="term" value="P:nucleotide-sugar metabolic process"/>
    <property type="evidence" value="ECO:0007669"/>
    <property type="project" value="InterPro"/>
</dbReference>
<evidence type="ECO:0000256" key="5">
    <source>
        <dbReference type="ARBA" id="ARBA00016977"/>
    </source>
</evidence>
<comment type="caution">
    <text evidence="10">The sequence shown here is derived from an EMBL/GenBank/DDBJ whole genome shotgun (WGS) entry which is preliminary data.</text>
</comment>
<protein>
    <recommendedName>
        <fullName evidence="5 8">dTDP-glucose 4,6-dehydratase</fullName>
        <ecNumber evidence="4 8">4.2.1.46</ecNumber>
    </recommendedName>
</protein>
<dbReference type="InterPro" id="IPR016040">
    <property type="entry name" value="NAD(P)-bd_dom"/>
</dbReference>
<comment type="catalytic activity">
    <reaction evidence="1 8">
        <text>dTDP-alpha-D-glucose = dTDP-4-dehydro-6-deoxy-alpha-D-glucose + H2O</text>
        <dbReference type="Rhea" id="RHEA:17221"/>
        <dbReference type="ChEBI" id="CHEBI:15377"/>
        <dbReference type="ChEBI" id="CHEBI:57477"/>
        <dbReference type="ChEBI" id="CHEBI:57649"/>
        <dbReference type="EC" id="4.2.1.46"/>
    </reaction>
</comment>
<comment type="similarity">
    <text evidence="3 8">Belongs to the NAD(P)-dependent epimerase/dehydratase family. dTDP-glucose dehydratase subfamily.</text>
</comment>
<evidence type="ECO:0000256" key="7">
    <source>
        <dbReference type="ARBA" id="ARBA00023239"/>
    </source>
</evidence>
<feature type="domain" description="NAD(P)-binding" evidence="9">
    <location>
        <begin position="5"/>
        <end position="320"/>
    </location>
</feature>
<dbReference type="PANTHER" id="PTHR43000">
    <property type="entry name" value="DTDP-D-GLUCOSE 4,6-DEHYDRATASE-RELATED"/>
    <property type="match status" value="1"/>
</dbReference>
<accession>A0A7X5HUK4</accession>
<evidence type="ECO:0000256" key="4">
    <source>
        <dbReference type="ARBA" id="ARBA00011990"/>
    </source>
</evidence>
<dbReference type="InterPro" id="IPR036291">
    <property type="entry name" value="NAD(P)-bd_dom_sf"/>
</dbReference>
<keyword evidence="7 8" id="KW-0456">Lyase</keyword>
<keyword evidence="11" id="KW-1185">Reference proteome</keyword>
<dbReference type="Pfam" id="PF16363">
    <property type="entry name" value="GDP_Man_Dehyd"/>
    <property type="match status" value="1"/>
</dbReference>